<organism evidence="3 4">
    <name type="scientific">Trypanosoma theileri</name>
    <dbReference type="NCBI Taxonomy" id="67003"/>
    <lineage>
        <taxon>Eukaryota</taxon>
        <taxon>Discoba</taxon>
        <taxon>Euglenozoa</taxon>
        <taxon>Kinetoplastea</taxon>
        <taxon>Metakinetoplastina</taxon>
        <taxon>Trypanosomatida</taxon>
        <taxon>Trypanosomatidae</taxon>
        <taxon>Trypanosoma</taxon>
    </lineage>
</organism>
<feature type="non-terminal residue" evidence="3">
    <location>
        <position position="1"/>
    </location>
</feature>
<gene>
    <name evidence="3" type="ORF">TM35_000841110</name>
</gene>
<dbReference type="GeneID" id="39991201"/>
<keyword evidence="4" id="KW-1185">Reference proteome</keyword>
<accession>A0A1X0NEU1</accession>
<name>A0A1X0NEU1_9TRYP</name>
<keyword evidence="1" id="KW-0175">Coiled coil</keyword>
<reference evidence="3 4" key="1">
    <citation type="submission" date="2017-03" db="EMBL/GenBank/DDBJ databases">
        <title>An alternative strategy for trypanosome survival in the mammalian bloodstream revealed through genome and transcriptome analysis of the ubiquitous bovine parasite Trypanosoma (Megatrypanum) theileri.</title>
        <authorList>
            <person name="Kelly S."/>
            <person name="Ivens A."/>
            <person name="Mott A."/>
            <person name="O'Neill E."/>
            <person name="Emms D."/>
            <person name="Macleod O."/>
            <person name="Voorheis P."/>
            <person name="Matthews J."/>
            <person name="Matthews K."/>
            <person name="Carrington M."/>
        </authorList>
    </citation>
    <scope>NUCLEOTIDE SEQUENCE [LARGE SCALE GENOMIC DNA]</scope>
    <source>
        <strain evidence="3">Edinburgh</strain>
    </source>
</reference>
<protein>
    <submittedName>
        <fullName evidence="3">Uncharacterized protein</fullName>
    </submittedName>
</protein>
<comment type="caution">
    <text evidence="3">The sequence shown here is derived from an EMBL/GenBank/DDBJ whole genome shotgun (WGS) entry which is preliminary data.</text>
</comment>
<evidence type="ECO:0000313" key="3">
    <source>
        <dbReference type="EMBL" id="ORC82794.1"/>
    </source>
</evidence>
<dbReference type="VEuPathDB" id="TriTrypDB:TM35_000841110"/>
<evidence type="ECO:0000313" key="4">
    <source>
        <dbReference type="Proteomes" id="UP000192257"/>
    </source>
</evidence>
<dbReference type="Proteomes" id="UP000192257">
    <property type="component" value="Unassembled WGS sequence"/>
</dbReference>
<proteinExistence type="predicted"/>
<feature type="coiled-coil region" evidence="1">
    <location>
        <begin position="2"/>
        <end position="36"/>
    </location>
</feature>
<evidence type="ECO:0000256" key="2">
    <source>
        <dbReference type="SAM" id="MobiDB-lite"/>
    </source>
</evidence>
<dbReference type="RefSeq" id="XP_028877292.1">
    <property type="nucleotide sequence ID" value="XM_029031421.1"/>
</dbReference>
<dbReference type="EMBL" id="NBCO01000084">
    <property type="protein sequence ID" value="ORC82794.1"/>
    <property type="molecule type" value="Genomic_DNA"/>
</dbReference>
<feature type="region of interest" description="Disordered" evidence="2">
    <location>
        <begin position="80"/>
        <end position="122"/>
    </location>
</feature>
<dbReference type="AlphaFoldDB" id="A0A1X0NEU1"/>
<sequence length="122" mass="13085">RYEELVEQAREKVKETSRLKEECEKAGEAARQAANEAQVFAAAILSSLDQIAADPEKVEETKSEGRKFIDNTTQAAEKAKKVAAETTASAKETEDKVSAGLLPGPEGEAAWEVAGHAQSAVR</sequence>
<evidence type="ECO:0000256" key="1">
    <source>
        <dbReference type="SAM" id="Coils"/>
    </source>
</evidence>
<feature type="non-terminal residue" evidence="3">
    <location>
        <position position="122"/>
    </location>
</feature>